<accession>W7QII7</accession>
<dbReference type="SUPFAM" id="SSF141868">
    <property type="entry name" value="EAL domain-like"/>
    <property type="match status" value="1"/>
</dbReference>
<reference evidence="4 5" key="1">
    <citation type="journal article" date="2014" name="Genome Announc.">
        <title>Draft Genome Sequence of the Agar-Degrading Bacterium Catenovulum sp. Strain DS-2, Isolated from Intestines of Haliotis diversicolor.</title>
        <authorList>
            <person name="Shan D."/>
            <person name="Li X."/>
            <person name="Gu Z."/>
            <person name="Wei G."/>
            <person name="Gao Z."/>
            <person name="Shao Z."/>
        </authorList>
    </citation>
    <scope>NUCLEOTIDE SEQUENCE [LARGE SCALE GENOMIC DNA]</scope>
    <source>
        <strain evidence="4 5">DS-2</strain>
    </source>
</reference>
<evidence type="ECO:0000259" key="3">
    <source>
        <dbReference type="PROSITE" id="PS50887"/>
    </source>
</evidence>
<dbReference type="Gene3D" id="3.30.70.270">
    <property type="match status" value="1"/>
</dbReference>
<feature type="domain" description="GGDEF" evidence="3">
    <location>
        <begin position="237"/>
        <end position="369"/>
    </location>
</feature>
<dbReference type="Proteomes" id="UP000019276">
    <property type="component" value="Unassembled WGS sequence"/>
</dbReference>
<sequence length="628" mass="71941">MTALPLKTIARTLHTWQQRLAVTISLFVIFFAAIWGFTIAQSAKQHSDELVTSILQSKPDVKLTQLPKLLTASNSIVAVVNIKLATPTYIRPNVWLNWTGTTRTFRLQDGQTFKIKYLILSGKHIILLITITGLFWLCALLLAWAASKNIEKKLYQTERKARRLFQSNRNQNNNKHPNLFDVLDVLLDELAIARTEQNRVDKFIRAQTFLDPELGIGNRVFFENRLEALLNIEEQVEQGFVIGLRIDDFDQLVERNKKSANEMLGQFTQILEQSLKRHPTALLARYSQRDLAILLTNVSVKDIELLCKHILRALAHVRVPPPLDPESLYHMGVASFRSGDQLTQVLLEADMAIRAAQLQGGINWFMYQEQDKVKTVTMGSLQWRTLLERTLMQNGFILYFQSVIQHQPRTVHHQEVLVRVKDNDGKILKASLFMPMAQKCGLITQIDKQVVLKLIRLFEQDTTSEARYSINLAQESLLDHKFKQWFLNELSQNPKHAQRLMIEVSEYTIVEHSEELSLFLQQLDKLHVGILVDQVGQYVLSSEYIKHHPISYLKLHSSIVRNIQSKSENQLFIRSLQGTCADTSVKIFAFGLETEAEWQTLKQLNLAGAQGQYFNLPEANLSLSNTPG</sequence>
<feature type="transmembrane region" description="Helical" evidence="1">
    <location>
        <begin position="20"/>
        <end position="40"/>
    </location>
</feature>
<protein>
    <submittedName>
        <fullName evidence="4">Regulatory protein CsrD</fullName>
    </submittedName>
</protein>
<dbReference type="eggNOG" id="COG5001">
    <property type="taxonomic scope" value="Bacteria"/>
</dbReference>
<dbReference type="GO" id="GO:0071111">
    <property type="term" value="F:cyclic-guanylate-specific phosphodiesterase activity"/>
    <property type="evidence" value="ECO:0007669"/>
    <property type="project" value="InterPro"/>
</dbReference>
<dbReference type="Pfam" id="PF00990">
    <property type="entry name" value="GGDEF"/>
    <property type="match status" value="1"/>
</dbReference>
<gene>
    <name evidence="4" type="ORF">DS2_15924</name>
</gene>
<comment type="caution">
    <text evidence="4">The sequence shown here is derived from an EMBL/GenBank/DDBJ whole genome shotgun (WGS) entry which is preliminary data.</text>
</comment>
<keyword evidence="1" id="KW-1133">Transmembrane helix</keyword>
<dbReference type="STRING" id="1328313.DS2_15924"/>
<dbReference type="AlphaFoldDB" id="W7QII7"/>
<dbReference type="PROSITE" id="PS50887">
    <property type="entry name" value="GGDEF"/>
    <property type="match status" value="1"/>
</dbReference>
<dbReference type="InterPro" id="IPR001633">
    <property type="entry name" value="EAL_dom"/>
</dbReference>
<dbReference type="SMART" id="SM00267">
    <property type="entry name" value="GGDEF"/>
    <property type="match status" value="1"/>
</dbReference>
<dbReference type="InterPro" id="IPR000160">
    <property type="entry name" value="GGDEF_dom"/>
</dbReference>
<evidence type="ECO:0000259" key="2">
    <source>
        <dbReference type="PROSITE" id="PS50883"/>
    </source>
</evidence>
<feature type="transmembrane region" description="Helical" evidence="1">
    <location>
        <begin position="125"/>
        <end position="146"/>
    </location>
</feature>
<dbReference type="PROSITE" id="PS50883">
    <property type="entry name" value="EAL"/>
    <property type="match status" value="1"/>
</dbReference>
<keyword evidence="1" id="KW-0472">Membrane</keyword>
<dbReference type="CDD" id="cd01948">
    <property type="entry name" value="EAL"/>
    <property type="match status" value="1"/>
</dbReference>
<dbReference type="InterPro" id="IPR043128">
    <property type="entry name" value="Rev_trsase/Diguanyl_cyclase"/>
</dbReference>
<name>W7QII7_9ALTE</name>
<dbReference type="EMBL" id="ARZY01000038">
    <property type="protein sequence ID" value="EWH08737.1"/>
    <property type="molecule type" value="Genomic_DNA"/>
</dbReference>
<dbReference type="Gene3D" id="3.20.20.450">
    <property type="entry name" value="EAL domain"/>
    <property type="match status" value="1"/>
</dbReference>
<evidence type="ECO:0000313" key="4">
    <source>
        <dbReference type="EMBL" id="EWH08737.1"/>
    </source>
</evidence>
<dbReference type="InterPro" id="IPR050706">
    <property type="entry name" value="Cyclic-di-GMP_PDE-like"/>
</dbReference>
<dbReference type="PANTHER" id="PTHR33121">
    <property type="entry name" value="CYCLIC DI-GMP PHOSPHODIESTERASE PDEF"/>
    <property type="match status" value="1"/>
</dbReference>
<dbReference type="SUPFAM" id="SSF55073">
    <property type="entry name" value="Nucleotide cyclase"/>
    <property type="match status" value="1"/>
</dbReference>
<dbReference type="PANTHER" id="PTHR33121:SF32">
    <property type="entry name" value="RNASE E SPECIFICITY FACTOR CSRD"/>
    <property type="match status" value="1"/>
</dbReference>
<evidence type="ECO:0000313" key="5">
    <source>
        <dbReference type="Proteomes" id="UP000019276"/>
    </source>
</evidence>
<keyword evidence="5" id="KW-1185">Reference proteome</keyword>
<dbReference type="OrthoDB" id="5894408at2"/>
<dbReference type="Pfam" id="PF00563">
    <property type="entry name" value="EAL"/>
    <property type="match status" value="1"/>
</dbReference>
<organism evidence="4 5">
    <name type="scientific">Catenovulum agarivorans DS-2</name>
    <dbReference type="NCBI Taxonomy" id="1328313"/>
    <lineage>
        <taxon>Bacteria</taxon>
        <taxon>Pseudomonadati</taxon>
        <taxon>Pseudomonadota</taxon>
        <taxon>Gammaproteobacteria</taxon>
        <taxon>Alteromonadales</taxon>
        <taxon>Alteromonadaceae</taxon>
        <taxon>Catenovulum</taxon>
    </lineage>
</organism>
<dbReference type="InterPro" id="IPR029787">
    <property type="entry name" value="Nucleotide_cyclase"/>
</dbReference>
<evidence type="ECO:0000256" key="1">
    <source>
        <dbReference type="SAM" id="Phobius"/>
    </source>
</evidence>
<dbReference type="InterPro" id="IPR035919">
    <property type="entry name" value="EAL_sf"/>
</dbReference>
<dbReference type="SMART" id="SM00052">
    <property type="entry name" value="EAL"/>
    <property type="match status" value="1"/>
</dbReference>
<feature type="domain" description="EAL" evidence="2">
    <location>
        <begin position="380"/>
        <end position="628"/>
    </location>
</feature>
<dbReference type="RefSeq" id="WP_035015875.1">
    <property type="nucleotide sequence ID" value="NZ_ARZY01000038.1"/>
</dbReference>
<keyword evidence="1" id="KW-0812">Transmembrane</keyword>
<proteinExistence type="predicted"/>